<feature type="compositionally biased region" description="Basic residues" evidence="4">
    <location>
        <begin position="208"/>
        <end position="223"/>
    </location>
</feature>
<dbReference type="PANTHER" id="PTHR19307">
    <property type="entry name" value="TUMOR PROTEIN D52"/>
    <property type="match status" value="1"/>
</dbReference>
<feature type="region of interest" description="Disordered" evidence="4">
    <location>
        <begin position="1"/>
        <end position="28"/>
    </location>
</feature>
<name>A0ABM1N7S3_NICVS</name>
<feature type="compositionally biased region" description="Polar residues" evidence="4">
    <location>
        <begin position="1172"/>
        <end position="1190"/>
    </location>
</feature>
<feature type="region of interest" description="Disordered" evidence="4">
    <location>
        <begin position="701"/>
        <end position="723"/>
    </location>
</feature>
<feature type="compositionally biased region" description="Low complexity" evidence="4">
    <location>
        <begin position="856"/>
        <end position="872"/>
    </location>
</feature>
<sequence>MSININVNGNSNKKKGKTIKMVPTDSQRELEELNRRRIMRMQQVREQSKDIAANVRERVKKVKAKQQEKLEEESATRLKEWQNRKLLDLQGQYRESLKDIGLGHTQALIEENEEIEYIEKRDKHYKDQANSRGTMAKEKQQIEKNEESLRAAIPKQIKKMVRDSEDARAAMVCKTKRTSPIKNKSKSYKVPGVGDVSIDVDNNVSNLKGHKTGKSPKLKRHNRSSYDDDRAEVEQRVINYRNKNSDSSESNIDSEVEERVIDYNRGHRYRSPENLHYTSPTDEPDHTKRRREDRRSRSPRDYHKNDKDNYYKEDIPKTSNGKHSPQHRDRKNHKNMDDTEQSYYADDSKSQKYPNCCYKDGDDTYNSRSRRHPQHTLNNTDQIEDSRYSSKHPRTRYNRDSIQDSYLSDGDDTRVKDRTEKSMYSDDESMLPRRNLRTKNPDKQYLSTREEVPQSKRTSSRSPKEDVSRKNPTEFQSKRRTSRSPTIPKNQTKKNDHSPRSQDTAGSCLCKDGNSEKRKKNLTFEERKFSESSIQDSEEVSLDFPKDTRISDRIKSRKIPDIQPKLSVDQGIDVQQIDHSTQTLKDCACQVQEIPEKPTVSLKSASCDKSCSTRVPYYDHKNRYTGESMTDHSVHKISEDSIEVCVADNEAPGVYEKMKYKRDHDAEQRGKLAMEKVRIHKDYEDLVHKLPVLQKQERLASMNPNRDKLHMSNDRRKIQEKQRQNKMENAFEKLVANTITIPPKKRSSEESFNPGSWDNDVPNKSSSDISTEKLKSLLEKLKIQKEMLMMETEPGGSSLQNITDLEGSENVKAKPKLSSVSVSTSPIKKHKNLMKKGAKSPKRRTRRDVLILQNMSTQTSPPVKTSVSTETTTSKEDTPKDEPRNVACECKSIKVDENYCEILIKIPDKEKAEVVIKSPKKDSEIEAIKVKLGEEKKKQKYSKKKRAAKPKPVINKNKTWDDEFSKNNSSTSYMTPPEFSKTEDSKNFSNSSQEQENDFAKLLHKKPQQSNVSNESSSKDIDPKLLSYIKKLLNMSRGSIDDLNVSTVSEVSTPSSSIINMDSNNPRAKLMNVLKFCNIDINDLIENLSKSSTSTRNETSKNTTNNNNNNSQELTVEAYDETNYPQLISNHYDKMADQCQKRIQDINEKLLKVRAETRQMESPNTSDDKENTTYFNLPKSNDSTNSTSPEQRMLNNKLLTIDLDQLAEHLIKKSPRIISQDVDKDIADRYLKLLDEKPAAKEVDFVPLLNFDLQNVVKLPDVKHKKPPPTSKNLTVTRLKPELNFKPHELSTIAEGDSLRRSRSPEILVNVTASDGSQGTISKANSAVTSNLEAIEMMGLQMKIFNNLSGDAGSDKSISDQNKKSPKTVNFDSETKSSQPGPSAVKSPQSGPRVIQSPQPVPGAIKNFTPQASPKQNVRQNAVQHFSPQPGPSGLCKPPKITLEDIIKKIQDANSTDSSTDISEVDIEAMLRNMGMGWAATTIKKTRETLVQESSSSSMENKESSSDVSLIRGKNISSSTLKSDNSISPYLADFQNISAIHCSGSILEKQLRTSTPLQISKSSSSTTDCNFPIFLFSPQSRDIQREMNNTGSPTADDVLAAGDASTLHDQNLTEEEHLKREEEYKAELARIDDEIATLRTVLAAKMRRSAELKRLLGITVWKEVTDDINQGLKNVKDSNVYQTVESKVGQVTKAVTDAPIYQKTTSLIGGFTGGITNKIGQMRHSESFKSFEEKAASAIENVKTKVGGVSRSGSQQSLDDALRSRSGSVATSPTIPEDKPIA</sequence>
<feature type="compositionally biased region" description="Polar residues" evidence="4">
    <location>
        <begin position="1765"/>
        <end position="1774"/>
    </location>
</feature>
<feature type="coiled-coil region" evidence="3">
    <location>
        <begin position="1614"/>
        <end position="1641"/>
    </location>
</feature>
<evidence type="ECO:0000313" key="5">
    <source>
        <dbReference type="Proteomes" id="UP000695000"/>
    </source>
</evidence>
<feature type="compositionally biased region" description="Basic and acidic residues" evidence="4">
    <location>
        <begin position="411"/>
        <end position="424"/>
    </location>
</feature>
<feature type="compositionally biased region" description="Basic residues" evidence="4">
    <location>
        <begin position="827"/>
        <end position="846"/>
    </location>
</feature>
<feature type="region of interest" description="Disordered" evidence="4">
    <location>
        <begin position="936"/>
        <end position="998"/>
    </location>
</feature>
<feature type="region of interest" description="Disordered" evidence="4">
    <location>
        <begin position="238"/>
        <end position="257"/>
    </location>
</feature>
<keyword evidence="5" id="KW-1185">Reference proteome</keyword>
<feature type="compositionally biased region" description="Basic and acidic residues" evidence="4">
    <location>
        <begin position="1353"/>
        <end position="1363"/>
    </location>
</feature>
<feature type="compositionally biased region" description="Polar residues" evidence="4">
    <location>
        <begin position="1408"/>
        <end position="1427"/>
    </location>
</feature>
<feature type="compositionally biased region" description="Basic residues" evidence="4">
    <location>
        <begin position="938"/>
        <end position="949"/>
    </location>
</feature>
<protein>
    <submittedName>
        <fullName evidence="6">Uncharacterized protein LOC108567111</fullName>
    </submittedName>
</protein>
<feature type="region of interest" description="Disordered" evidence="4">
    <location>
        <begin position="1091"/>
        <end position="1112"/>
    </location>
</feature>
<evidence type="ECO:0000256" key="1">
    <source>
        <dbReference type="ARBA" id="ARBA00005702"/>
    </source>
</evidence>
<feature type="region of interest" description="Disordered" evidence="4">
    <location>
        <begin position="1351"/>
        <end position="1439"/>
    </location>
</feature>
<feature type="compositionally biased region" description="Basic and acidic residues" evidence="4">
    <location>
        <begin position="462"/>
        <end position="472"/>
    </location>
</feature>
<reference evidence="6" key="1">
    <citation type="submission" date="2025-08" db="UniProtKB">
        <authorList>
            <consortium name="RefSeq"/>
        </authorList>
    </citation>
    <scope>IDENTIFICATION</scope>
    <source>
        <tissue evidence="6">Whole Larva</tissue>
    </source>
</reference>
<comment type="similarity">
    <text evidence="1">Belongs to the TPD52 family.</text>
</comment>
<proteinExistence type="inferred from homology"/>
<feature type="region of interest" description="Disordered" evidence="4">
    <location>
        <begin position="811"/>
        <end position="883"/>
    </location>
</feature>
<feature type="compositionally biased region" description="Basic and acidic residues" evidence="4">
    <location>
        <begin position="705"/>
        <end position="723"/>
    </location>
</feature>
<feature type="compositionally biased region" description="Basic and acidic residues" evidence="4">
    <location>
        <begin position="873"/>
        <end position="883"/>
    </location>
</feature>
<feature type="compositionally biased region" description="Polar residues" evidence="4">
    <location>
        <begin position="750"/>
        <end position="769"/>
    </location>
</feature>
<feature type="region of interest" description="Disordered" evidence="4">
    <location>
        <begin position="737"/>
        <end position="770"/>
    </location>
</feature>
<evidence type="ECO:0000256" key="3">
    <source>
        <dbReference type="SAM" id="Coils"/>
    </source>
</evidence>
<feature type="region of interest" description="Disordered" evidence="4">
    <location>
        <begin position="172"/>
        <end position="232"/>
    </location>
</feature>
<evidence type="ECO:0000256" key="2">
    <source>
        <dbReference type="ARBA" id="ARBA00023054"/>
    </source>
</evidence>
<evidence type="ECO:0000313" key="6">
    <source>
        <dbReference type="RefSeq" id="XP_017782873.1"/>
    </source>
</evidence>
<dbReference type="GeneID" id="108567111"/>
<feature type="compositionally biased region" description="Low complexity" evidence="4">
    <location>
        <begin position="1091"/>
        <end position="1111"/>
    </location>
</feature>
<dbReference type="Pfam" id="PF04201">
    <property type="entry name" value="TPD52"/>
    <property type="match status" value="1"/>
</dbReference>
<dbReference type="RefSeq" id="XP_017782873.1">
    <property type="nucleotide sequence ID" value="XM_017927384.1"/>
</dbReference>
<feature type="region of interest" description="Disordered" evidence="4">
    <location>
        <begin position="263"/>
        <end position="512"/>
    </location>
</feature>
<keyword evidence="2 3" id="KW-0175">Coiled coil</keyword>
<feature type="region of interest" description="Disordered" evidence="4">
    <location>
        <begin position="1156"/>
        <end position="1190"/>
    </location>
</feature>
<accession>A0ABM1N7S3</accession>
<feature type="coiled-coil region" evidence="3">
    <location>
        <begin position="52"/>
        <end position="84"/>
    </location>
</feature>
<organism evidence="5 6">
    <name type="scientific">Nicrophorus vespilloides</name>
    <name type="common">Boreal carrion beetle</name>
    <dbReference type="NCBI Taxonomy" id="110193"/>
    <lineage>
        <taxon>Eukaryota</taxon>
        <taxon>Metazoa</taxon>
        <taxon>Ecdysozoa</taxon>
        <taxon>Arthropoda</taxon>
        <taxon>Hexapoda</taxon>
        <taxon>Insecta</taxon>
        <taxon>Pterygota</taxon>
        <taxon>Neoptera</taxon>
        <taxon>Endopterygota</taxon>
        <taxon>Coleoptera</taxon>
        <taxon>Polyphaga</taxon>
        <taxon>Staphyliniformia</taxon>
        <taxon>Silphidae</taxon>
        <taxon>Nicrophorinae</taxon>
        <taxon>Nicrophorus</taxon>
    </lineage>
</organism>
<gene>
    <name evidence="6" type="primary">LOC108567111</name>
</gene>
<evidence type="ECO:0000256" key="4">
    <source>
        <dbReference type="SAM" id="MobiDB-lite"/>
    </source>
</evidence>
<dbReference type="Proteomes" id="UP000695000">
    <property type="component" value="Unplaced"/>
</dbReference>
<feature type="compositionally biased region" description="Basic residues" evidence="4">
    <location>
        <begin position="174"/>
        <end position="187"/>
    </location>
</feature>
<feature type="compositionally biased region" description="Basic and acidic residues" evidence="4">
    <location>
        <begin position="263"/>
        <end position="273"/>
    </location>
</feature>
<dbReference type="PANTHER" id="PTHR19307:SF14">
    <property type="entry name" value="TUMOR PROTEIN D52"/>
    <property type="match status" value="1"/>
</dbReference>
<feature type="compositionally biased region" description="Low complexity" evidence="4">
    <location>
        <begin position="1746"/>
        <end position="1757"/>
    </location>
</feature>
<feature type="compositionally biased region" description="Low complexity" evidence="4">
    <location>
        <begin position="1"/>
        <end position="11"/>
    </location>
</feature>
<feature type="region of interest" description="Disordered" evidence="4">
    <location>
        <begin position="1745"/>
        <end position="1782"/>
    </location>
</feature>
<dbReference type="InterPro" id="IPR007327">
    <property type="entry name" value="TPD52"/>
</dbReference>
<feature type="compositionally biased region" description="Polar residues" evidence="4">
    <location>
        <begin position="1367"/>
        <end position="1390"/>
    </location>
</feature>
<feature type="compositionally biased region" description="Basic and acidic residues" evidence="4">
    <location>
        <begin position="293"/>
        <end position="316"/>
    </location>
</feature>
<feature type="compositionally biased region" description="Basic residues" evidence="4">
    <location>
        <begin position="324"/>
        <end position="333"/>
    </location>
</feature>